<dbReference type="PANTHER" id="PTHR35093:SF8">
    <property type="entry name" value="OUTER MEMBRANE PROTEIN NMB0088-RELATED"/>
    <property type="match status" value="1"/>
</dbReference>
<keyword evidence="5 8" id="KW-0732">Signal</keyword>
<dbReference type="SUPFAM" id="SSF56935">
    <property type="entry name" value="Porins"/>
    <property type="match status" value="1"/>
</dbReference>
<feature type="chain" id="PRO_5020909149" evidence="8">
    <location>
        <begin position="25"/>
        <end position="395"/>
    </location>
</feature>
<dbReference type="AlphaFoldDB" id="A0A4S4AQZ1"/>
<keyword evidence="10" id="KW-1185">Reference proteome</keyword>
<keyword evidence="3" id="KW-1134">Transmembrane beta strand</keyword>
<keyword evidence="7" id="KW-0998">Cell outer membrane</keyword>
<dbReference type="OrthoDB" id="19849at2"/>
<dbReference type="Pfam" id="PF03349">
    <property type="entry name" value="Toluene_X"/>
    <property type="match status" value="1"/>
</dbReference>
<name>A0A4S4AQZ1_9RHOO</name>
<gene>
    <name evidence="9" type="ORF">E6O51_08405</name>
</gene>
<comment type="similarity">
    <text evidence="2">Belongs to the OmpP1/FadL family.</text>
</comment>
<dbReference type="GO" id="GO:0015483">
    <property type="term" value="F:long-chain fatty acid transporting porin activity"/>
    <property type="evidence" value="ECO:0007669"/>
    <property type="project" value="TreeGrafter"/>
</dbReference>
<evidence type="ECO:0000313" key="10">
    <source>
        <dbReference type="Proteomes" id="UP000307956"/>
    </source>
</evidence>
<dbReference type="InterPro" id="IPR005017">
    <property type="entry name" value="OMPP1/FadL/TodX"/>
</dbReference>
<dbReference type="RefSeq" id="WP_136384527.1">
    <property type="nucleotide sequence ID" value="NZ_SSOD01000005.1"/>
</dbReference>
<evidence type="ECO:0000313" key="9">
    <source>
        <dbReference type="EMBL" id="THF62164.1"/>
    </source>
</evidence>
<dbReference type="Proteomes" id="UP000307956">
    <property type="component" value="Unassembled WGS sequence"/>
</dbReference>
<keyword evidence="4" id="KW-0812">Transmembrane</keyword>
<evidence type="ECO:0000256" key="5">
    <source>
        <dbReference type="ARBA" id="ARBA00022729"/>
    </source>
</evidence>
<feature type="signal peptide" evidence="8">
    <location>
        <begin position="1"/>
        <end position="24"/>
    </location>
</feature>
<organism evidence="9 10">
    <name type="scientific">Pseudothauera rhizosphaerae</name>
    <dbReference type="NCBI Taxonomy" id="2565932"/>
    <lineage>
        <taxon>Bacteria</taxon>
        <taxon>Pseudomonadati</taxon>
        <taxon>Pseudomonadota</taxon>
        <taxon>Betaproteobacteria</taxon>
        <taxon>Rhodocyclales</taxon>
        <taxon>Zoogloeaceae</taxon>
        <taxon>Pseudothauera</taxon>
    </lineage>
</organism>
<dbReference type="PANTHER" id="PTHR35093">
    <property type="entry name" value="OUTER MEMBRANE PROTEIN NMB0088-RELATED"/>
    <property type="match status" value="1"/>
</dbReference>
<proteinExistence type="inferred from homology"/>
<comment type="caution">
    <text evidence="9">The sequence shown here is derived from an EMBL/GenBank/DDBJ whole genome shotgun (WGS) entry which is preliminary data.</text>
</comment>
<evidence type="ECO:0000256" key="6">
    <source>
        <dbReference type="ARBA" id="ARBA00023136"/>
    </source>
</evidence>
<evidence type="ECO:0000256" key="3">
    <source>
        <dbReference type="ARBA" id="ARBA00022452"/>
    </source>
</evidence>
<reference evidence="9 10" key="1">
    <citation type="submission" date="2019-04" db="EMBL/GenBank/DDBJ databases">
        <title>Azoarcus rhizosphaerae sp. nov. isolated from rhizosphere of Ficus religiosa.</title>
        <authorList>
            <person name="Lin S.-Y."/>
            <person name="Hameed A."/>
            <person name="Hsu Y.-H."/>
            <person name="Young C.-C."/>
        </authorList>
    </citation>
    <scope>NUCLEOTIDE SEQUENCE [LARGE SCALE GENOMIC DNA]</scope>
    <source>
        <strain evidence="9 10">CC-YHH848</strain>
    </source>
</reference>
<dbReference type="Gene3D" id="2.40.160.60">
    <property type="entry name" value="Outer membrane protein transport protein (OMPP1/FadL/TodX)"/>
    <property type="match status" value="1"/>
</dbReference>
<dbReference type="GO" id="GO:0009279">
    <property type="term" value="C:cell outer membrane"/>
    <property type="evidence" value="ECO:0007669"/>
    <property type="project" value="UniProtKB-SubCell"/>
</dbReference>
<evidence type="ECO:0000256" key="8">
    <source>
        <dbReference type="SAM" id="SignalP"/>
    </source>
</evidence>
<keyword evidence="6" id="KW-0472">Membrane</keyword>
<evidence type="ECO:0000256" key="4">
    <source>
        <dbReference type="ARBA" id="ARBA00022692"/>
    </source>
</evidence>
<protein>
    <submittedName>
        <fullName evidence="9">Aromatic hydrocarbon degradation protein</fullName>
    </submittedName>
</protein>
<accession>A0A4S4AQZ1</accession>
<evidence type="ECO:0000256" key="1">
    <source>
        <dbReference type="ARBA" id="ARBA00004571"/>
    </source>
</evidence>
<evidence type="ECO:0000256" key="7">
    <source>
        <dbReference type="ARBA" id="ARBA00023237"/>
    </source>
</evidence>
<comment type="subcellular location">
    <subcellularLocation>
        <location evidence="1">Cell outer membrane</location>
        <topology evidence="1">Multi-pass membrane protein</topology>
    </subcellularLocation>
</comment>
<sequence length="395" mass="40938">MKRIELPSLALLLAGALHGGAATATQGTFPHGYGVKSEGMGGVGVALPQDAVAGATNPAGMVAVGDRVDLGLALLKVDNGARFAGIDHSGSEDTSLYVIPQFGYNRMIDGVSSVGVSVVGNGVGTDYGSGDNVGGMASPRSALQQMVITLSYARRVGDAHALGLGVVLARQDLDIEGPASIGLPEGRDHSWGAGLRLGWQGTLAPGLTLGATYASKVNMGRMDKFAGLLPEKGDMDIPANYGLGLAWTRGALTLGADVLRILWSDVRAYGNDGVGSATGAPGSDHGPGFGWKDQTIWRFGAAYALDAAWTLRAGYNHGSRLLDSRDTYLGVLAPAANRRHVTAGATHTFGDGDELSVAYTRSFKETTRGTGNGPDGMTDLYMGQHWLSVSYGLRF</sequence>
<evidence type="ECO:0000256" key="2">
    <source>
        <dbReference type="ARBA" id="ARBA00008163"/>
    </source>
</evidence>
<dbReference type="EMBL" id="SSOD01000005">
    <property type="protein sequence ID" value="THF62164.1"/>
    <property type="molecule type" value="Genomic_DNA"/>
</dbReference>